<organism evidence="1 2">
    <name type="scientific">Violaceomyces palustris</name>
    <dbReference type="NCBI Taxonomy" id="1673888"/>
    <lineage>
        <taxon>Eukaryota</taxon>
        <taxon>Fungi</taxon>
        <taxon>Dikarya</taxon>
        <taxon>Basidiomycota</taxon>
        <taxon>Ustilaginomycotina</taxon>
        <taxon>Ustilaginomycetes</taxon>
        <taxon>Violaceomycetales</taxon>
        <taxon>Violaceomycetaceae</taxon>
        <taxon>Violaceomyces</taxon>
    </lineage>
</organism>
<protein>
    <submittedName>
        <fullName evidence="1">Uncharacterized protein</fullName>
    </submittedName>
</protein>
<evidence type="ECO:0000313" key="2">
    <source>
        <dbReference type="Proteomes" id="UP000245626"/>
    </source>
</evidence>
<evidence type="ECO:0000313" key="1">
    <source>
        <dbReference type="EMBL" id="PWN48397.1"/>
    </source>
</evidence>
<keyword evidence="2" id="KW-1185">Reference proteome</keyword>
<reference evidence="1 2" key="1">
    <citation type="journal article" date="2018" name="Mol. Biol. Evol.">
        <title>Broad Genomic Sampling Reveals a Smut Pathogenic Ancestry of the Fungal Clade Ustilaginomycotina.</title>
        <authorList>
            <person name="Kijpornyongpan T."/>
            <person name="Mondo S.J."/>
            <person name="Barry K."/>
            <person name="Sandor L."/>
            <person name="Lee J."/>
            <person name="Lipzen A."/>
            <person name="Pangilinan J."/>
            <person name="LaButti K."/>
            <person name="Hainaut M."/>
            <person name="Henrissat B."/>
            <person name="Grigoriev I.V."/>
            <person name="Spatafora J.W."/>
            <person name="Aime M.C."/>
        </authorList>
    </citation>
    <scope>NUCLEOTIDE SEQUENCE [LARGE SCALE GENOMIC DNA]</scope>
    <source>
        <strain evidence="1 2">SA 807</strain>
    </source>
</reference>
<accession>A0ACD0NRH0</accession>
<dbReference type="Proteomes" id="UP000245626">
    <property type="component" value="Unassembled WGS sequence"/>
</dbReference>
<dbReference type="EMBL" id="KZ820211">
    <property type="protein sequence ID" value="PWN48397.1"/>
    <property type="molecule type" value="Genomic_DNA"/>
</dbReference>
<proteinExistence type="predicted"/>
<name>A0ACD0NRH0_9BASI</name>
<gene>
    <name evidence="1" type="ORF">IE53DRAFT_389418</name>
</gene>
<sequence>MARSLKRPSHLFSTLLAIASLLDPSRALFGIGEKRFKYEGLIHAGSLGLDQLQGQVVALGDYNGDQYQDLLVLDPSRSKVDVLLWDHSSFRFQTEPAASISAPDGFRITNVVAADLNYDGKLDVLAMGQRNPMHQDPSEELQMLVWLSSPDGGFNSQPFRVPSSTLSQPVAFDASGDMQMDLLAHEYPSSGGVVGKLKLWKNLMSPGFNATTSDAFQVMDAPLLAGSDGRDESCQLANPHSSSYIDLNGDCLADLFLVCSTPKSDVQTFQIWVTSKGSPSGFVLSRTGTLPPGSGALSFADMDRDGTIDVVFPSCEPSSGVCYINIAYNKQVPLCSQKSEGLFGGSPLTPREGDGKKDGKLVCRDSQNLCEADDEYVFDFTVSDSNKNLFRVPISSLTEDGVILLTDTSMVPSLPVSLQLGDFNKDGYPDIAVITLPKGGKKDATRVHLLQNVACSSAGSGPGCSRDSDDSQRTLVRLVDGAVVLDNYKDVRSVNFFDVDEDGTLDLLLQRLPASGDPSASRLVTFVQNNFFHDAFFLKSMTLNGACQSFCEASTASGRKSKFRPWGVNYGGASYKFTVLDTNGVRRAQQVGQLPQVNYRSLLTPYSYFGLGRTNNYVESLFVGSTRHQKDHFLTAEGIIPNSQVFINPYQGGAGSKGGDPGMWSKQLYLHPGDWIPWVTIVLITIIVALAGLVAGLHINERREDERERKRAVHAINFDAL</sequence>